<dbReference type="GO" id="GO:0008146">
    <property type="term" value="F:sulfotransferase activity"/>
    <property type="evidence" value="ECO:0007669"/>
    <property type="project" value="InterPro"/>
</dbReference>
<evidence type="ECO:0000256" key="2">
    <source>
        <dbReference type="ARBA" id="ARBA00022679"/>
    </source>
</evidence>
<gene>
    <name evidence="4" type="ORF">PPSIR1_40894</name>
</gene>
<dbReference type="InterPro" id="IPR027417">
    <property type="entry name" value="P-loop_NTPase"/>
</dbReference>
<dbReference type="RefSeq" id="WP_006976143.1">
    <property type="nucleotide sequence ID" value="NZ_ABCS01000118.1"/>
</dbReference>
<evidence type="ECO:0000313" key="5">
    <source>
        <dbReference type="Proteomes" id="UP000005801"/>
    </source>
</evidence>
<evidence type="ECO:0000259" key="3">
    <source>
        <dbReference type="Pfam" id="PF00685"/>
    </source>
</evidence>
<accession>A6GHF6</accession>
<comment type="caution">
    <text evidence="4">The sequence shown here is derived from an EMBL/GenBank/DDBJ whole genome shotgun (WGS) entry which is preliminary data.</text>
</comment>
<dbReference type="InterPro" id="IPR000863">
    <property type="entry name" value="Sulfotransferase_dom"/>
</dbReference>
<dbReference type="OrthoDB" id="9804504at2"/>
<dbReference type="Proteomes" id="UP000005801">
    <property type="component" value="Unassembled WGS sequence"/>
</dbReference>
<dbReference type="Gene3D" id="3.40.50.300">
    <property type="entry name" value="P-loop containing nucleotide triphosphate hydrolases"/>
    <property type="match status" value="1"/>
</dbReference>
<keyword evidence="2 4" id="KW-0808">Transferase</keyword>
<keyword evidence="5" id="KW-1185">Reference proteome</keyword>
<organism evidence="4 5">
    <name type="scientific">Plesiocystis pacifica SIR-1</name>
    <dbReference type="NCBI Taxonomy" id="391625"/>
    <lineage>
        <taxon>Bacteria</taxon>
        <taxon>Pseudomonadati</taxon>
        <taxon>Myxococcota</taxon>
        <taxon>Polyangia</taxon>
        <taxon>Nannocystales</taxon>
        <taxon>Nannocystaceae</taxon>
        <taxon>Plesiocystis</taxon>
    </lineage>
</organism>
<evidence type="ECO:0000313" key="4">
    <source>
        <dbReference type="EMBL" id="EDM74720.1"/>
    </source>
</evidence>
<proteinExistence type="inferred from homology"/>
<dbReference type="AlphaFoldDB" id="A6GHF6"/>
<dbReference type="eggNOG" id="ENOG5032BW5">
    <property type="taxonomic scope" value="Bacteria"/>
</dbReference>
<dbReference type="PANTHER" id="PTHR11783">
    <property type="entry name" value="SULFOTRANSFERASE SULT"/>
    <property type="match status" value="1"/>
</dbReference>
<comment type="similarity">
    <text evidence="1">Belongs to the sulfotransferase 1 family.</text>
</comment>
<dbReference type="STRING" id="391625.PPSIR1_40894"/>
<evidence type="ECO:0000256" key="1">
    <source>
        <dbReference type="ARBA" id="ARBA00005771"/>
    </source>
</evidence>
<dbReference type="Pfam" id="PF00685">
    <property type="entry name" value="Sulfotransfer_1"/>
    <property type="match status" value="1"/>
</dbReference>
<name>A6GHF6_9BACT</name>
<dbReference type="SUPFAM" id="SSF52540">
    <property type="entry name" value="P-loop containing nucleoside triphosphate hydrolases"/>
    <property type="match status" value="1"/>
</dbReference>
<reference evidence="4 5" key="1">
    <citation type="submission" date="2007-06" db="EMBL/GenBank/DDBJ databases">
        <authorList>
            <person name="Shimkets L."/>
            <person name="Ferriera S."/>
            <person name="Johnson J."/>
            <person name="Kravitz S."/>
            <person name="Beeson K."/>
            <person name="Sutton G."/>
            <person name="Rogers Y.-H."/>
            <person name="Friedman R."/>
            <person name="Frazier M."/>
            <person name="Venter J.C."/>
        </authorList>
    </citation>
    <scope>NUCLEOTIDE SEQUENCE [LARGE SCALE GENOMIC DNA]</scope>
    <source>
        <strain evidence="4 5">SIR-1</strain>
    </source>
</reference>
<feature type="domain" description="Sulfotransferase" evidence="3">
    <location>
        <begin position="59"/>
        <end position="303"/>
    </location>
</feature>
<protein>
    <submittedName>
        <fullName evidence="4">Sulfotransferase</fullName>
    </submittedName>
</protein>
<dbReference type="EMBL" id="ABCS01000118">
    <property type="protein sequence ID" value="EDM74720.1"/>
    <property type="molecule type" value="Genomic_DNA"/>
</dbReference>
<sequence length="321" mass="35827">MPRHNIARLQPRSQLAFGTLRALDRVGLGRPCLRAMLGLFPRAYARMGRSLRGYEPTERDVFVAVYPKAGNNWMMQLATQVVHRGEVEFDHIHDLVAWPQAPVPELIVPLDAPTHLRCVTGRRVIKTQLPHPQTPYSERAHYVVVLRDPKDTLVSMYHFANGVIGGIVDVQFSMEALYEYVVSDTMPACWAEHAASWWALRERDNVFVVTFGEMKRDLAGVVSSMAAVLGVELSEAEHARVVERGSFAWMKAHEDKFAPPVPTYRGQPATMIRKGEVGGSKAALSPAQRAALDDHYRRKLAALGSDLPYDELFVASSTTAK</sequence>